<dbReference type="PANTHER" id="PTHR48108">
    <property type="entry name" value="CBS DOMAIN-CONTAINING PROTEIN CBSX2, CHLOROPLASTIC"/>
    <property type="match status" value="1"/>
</dbReference>
<name>A0A0H3KCE1_SYNP6</name>
<evidence type="ECO:0000259" key="3">
    <source>
        <dbReference type="PROSITE" id="PS51371"/>
    </source>
</evidence>
<dbReference type="EMBL" id="AP008231">
    <property type="protein sequence ID" value="BAD80460.1"/>
    <property type="molecule type" value="Genomic_DNA"/>
</dbReference>
<reference evidence="4 5" key="1">
    <citation type="journal article" date="2007" name="Photosyn. Res.">
        <title>Complete nucleotide sequence of the freshwater unicellular cyanobacterium Synechococcus elongatus PCC 6301 chromosome: gene content and organization.</title>
        <authorList>
            <person name="Sugita C."/>
            <person name="Ogata K."/>
            <person name="Shikata M."/>
            <person name="Jikuya H."/>
            <person name="Takano J."/>
            <person name="Furumichi M."/>
            <person name="Kanehisa M."/>
            <person name="Omata T."/>
            <person name="Sugiura M."/>
            <person name="Sugita M."/>
        </authorList>
    </citation>
    <scope>NUCLEOTIDE SEQUENCE [LARGE SCALE GENOMIC DNA]</scope>
    <source>
        <strain evidence="5">ATCC 27144 / PCC 6301 / SAUG 1402/1</strain>
    </source>
</reference>
<gene>
    <name evidence="4" type="ordered locus">syc2270_d</name>
</gene>
<evidence type="ECO:0000313" key="5">
    <source>
        <dbReference type="Proteomes" id="UP000001175"/>
    </source>
</evidence>
<keyword evidence="1" id="KW-0677">Repeat</keyword>
<dbReference type="KEGG" id="syc:syc2270_d"/>
<feature type="domain" description="CBS" evidence="3">
    <location>
        <begin position="9"/>
        <end position="66"/>
    </location>
</feature>
<accession>A0A0H3KCE1</accession>
<dbReference type="InterPro" id="IPR000644">
    <property type="entry name" value="CBS_dom"/>
</dbReference>
<dbReference type="RefSeq" id="WP_011244580.1">
    <property type="nucleotide sequence ID" value="NC_006576.1"/>
</dbReference>
<organism evidence="4 5">
    <name type="scientific">Synechococcus sp. (strain ATCC 27144 / PCC 6301 / SAUG 1402/1)</name>
    <name type="common">Anacystis nidulans</name>
    <dbReference type="NCBI Taxonomy" id="269084"/>
    <lineage>
        <taxon>Bacteria</taxon>
        <taxon>Bacillati</taxon>
        <taxon>Cyanobacteriota</taxon>
        <taxon>Cyanophyceae</taxon>
        <taxon>Synechococcales</taxon>
        <taxon>Synechococcaceae</taxon>
        <taxon>Synechococcus</taxon>
    </lineage>
</organism>
<dbReference type="SUPFAM" id="SSF54631">
    <property type="entry name" value="CBS-domain pair"/>
    <property type="match status" value="1"/>
</dbReference>
<evidence type="ECO:0000313" key="4">
    <source>
        <dbReference type="EMBL" id="BAD80460.1"/>
    </source>
</evidence>
<keyword evidence="2" id="KW-0129">CBS domain</keyword>
<dbReference type="eggNOG" id="COG0517">
    <property type="taxonomic scope" value="Bacteria"/>
</dbReference>
<dbReference type="PROSITE" id="PS51371">
    <property type="entry name" value="CBS"/>
    <property type="match status" value="2"/>
</dbReference>
<dbReference type="Gene3D" id="3.10.580.10">
    <property type="entry name" value="CBS-domain"/>
    <property type="match status" value="1"/>
</dbReference>
<dbReference type="InterPro" id="IPR046342">
    <property type="entry name" value="CBS_dom_sf"/>
</dbReference>
<dbReference type="Proteomes" id="UP000001175">
    <property type="component" value="Chromosome"/>
</dbReference>
<sequence length="154" mass="16895">MTATVADFMTRDPISVKPQTPLTEAIRILADKHISGLPVVDEAGQLVGVLSETDLMWRESGVPTPPPYIQVLDSFIYLENPARYEQELHKALGETVAEVMTAQPLTIAADRPLPEAARLFNDRKVHRLFVLSGDHQVVGVITRGDIIRAMAQGA</sequence>
<dbReference type="Pfam" id="PF00571">
    <property type="entry name" value="CBS"/>
    <property type="match status" value="2"/>
</dbReference>
<evidence type="ECO:0000256" key="1">
    <source>
        <dbReference type="ARBA" id="ARBA00022737"/>
    </source>
</evidence>
<feature type="domain" description="CBS" evidence="3">
    <location>
        <begin position="100"/>
        <end position="154"/>
    </location>
</feature>
<evidence type="ECO:0000256" key="2">
    <source>
        <dbReference type="PROSITE-ProRule" id="PRU00703"/>
    </source>
</evidence>
<dbReference type="PANTHER" id="PTHR48108:SF6">
    <property type="entry name" value="CBS DOMAIN-CONTAINING PROTEIN CBSX1, CHLOROPLASTIC"/>
    <property type="match status" value="1"/>
</dbReference>
<dbReference type="GeneID" id="72430695"/>
<dbReference type="SMART" id="SM00116">
    <property type="entry name" value="CBS"/>
    <property type="match status" value="2"/>
</dbReference>
<proteinExistence type="predicted"/>
<protein>
    <recommendedName>
        <fullName evidence="3">CBS domain-containing protein</fullName>
    </recommendedName>
</protein>
<dbReference type="AlphaFoldDB" id="A0A0H3KCE1"/>
<dbReference type="CDD" id="cd04586">
    <property type="entry name" value="CBS_pair_BON_assoc"/>
    <property type="match status" value="1"/>
</dbReference>
<dbReference type="InterPro" id="IPR051462">
    <property type="entry name" value="CBS_domain-containing"/>
</dbReference>